<evidence type="ECO:0000256" key="1">
    <source>
        <dbReference type="ARBA" id="ARBA00006484"/>
    </source>
</evidence>
<dbReference type="RefSeq" id="WP_358646617.1">
    <property type="nucleotide sequence ID" value="NZ_JBFAEV010000048.1"/>
</dbReference>
<dbReference type="EMBL" id="JBJDQH010000020">
    <property type="protein sequence ID" value="MFK4271839.1"/>
    <property type="molecule type" value="Genomic_DNA"/>
</dbReference>
<dbReference type="SUPFAM" id="SSF51735">
    <property type="entry name" value="NAD(P)-binding Rossmann-fold domains"/>
    <property type="match status" value="1"/>
</dbReference>
<evidence type="ECO:0000313" key="4">
    <source>
        <dbReference type="Proteomes" id="UP001620295"/>
    </source>
</evidence>
<reference evidence="3 4" key="1">
    <citation type="submission" date="2024-11" db="EMBL/GenBank/DDBJ databases">
        <title>The Natural Products Discovery Center: Release of the First 8490 Sequenced Strains for Exploring Actinobacteria Biosynthetic Diversity.</title>
        <authorList>
            <person name="Kalkreuter E."/>
            <person name="Kautsar S.A."/>
            <person name="Yang D."/>
            <person name="Bader C.D."/>
            <person name="Teijaro C.N."/>
            <person name="Fluegel L."/>
            <person name="Davis C.M."/>
            <person name="Simpson J.R."/>
            <person name="Lauterbach L."/>
            <person name="Steele A.D."/>
            <person name="Gui C."/>
            <person name="Meng S."/>
            <person name="Li G."/>
            <person name="Viehrig K."/>
            <person name="Ye F."/>
            <person name="Su P."/>
            <person name="Kiefer A.F."/>
            <person name="Nichols A."/>
            <person name="Cepeda A.J."/>
            <person name="Yan W."/>
            <person name="Fan B."/>
            <person name="Jiang Y."/>
            <person name="Adhikari A."/>
            <person name="Zheng C.-J."/>
            <person name="Schuster L."/>
            <person name="Cowan T.M."/>
            <person name="Smanski M.J."/>
            <person name="Chevrette M.G."/>
            <person name="De Carvalho L.P.S."/>
            <person name="Shen B."/>
        </authorList>
    </citation>
    <scope>NUCLEOTIDE SEQUENCE [LARGE SCALE GENOMIC DNA]</scope>
    <source>
        <strain evidence="3 4">NPDC020863</strain>
    </source>
</reference>
<sequence length="259" mass="26639">MSTPENAPEYATEFAGKTALVTGAASGIGLAVARRLGHGGAAVVIADYNLEGAEKAVEQLKSEDITAAAVRVDVSDAASVEAAVNFSADTFGALHLAVNNAGIGADGMPVGEYDLEVWNRVVRTDLDGVFFSMRYEIPAMQAAGGGAIVNVASILGSVGWAGSAAYVAAKHGVVGLTKSAALEYADKGIRVNAVGPGFIETPALKAMDQDAYRGLTALHATGRLGRPEEVADLVAFLLSDRATFIHGSYHLIDGGYTAR</sequence>
<gene>
    <name evidence="3" type="ORF">ACI2L5_44150</name>
</gene>
<dbReference type="InterPro" id="IPR020904">
    <property type="entry name" value="Sc_DH/Rdtase_CS"/>
</dbReference>
<dbReference type="PRINTS" id="PR00080">
    <property type="entry name" value="SDRFAMILY"/>
</dbReference>
<accession>A0ABW8M3Q2</accession>
<comment type="similarity">
    <text evidence="1">Belongs to the short-chain dehydrogenases/reductases (SDR) family.</text>
</comment>
<proteinExistence type="inferred from homology"/>
<evidence type="ECO:0000313" key="3">
    <source>
        <dbReference type="EMBL" id="MFK4271839.1"/>
    </source>
</evidence>
<keyword evidence="4" id="KW-1185">Reference proteome</keyword>
<dbReference type="Pfam" id="PF13561">
    <property type="entry name" value="adh_short_C2"/>
    <property type="match status" value="1"/>
</dbReference>
<dbReference type="Gene3D" id="3.40.50.720">
    <property type="entry name" value="NAD(P)-binding Rossmann-like Domain"/>
    <property type="match status" value="1"/>
</dbReference>
<keyword evidence="2" id="KW-0560">Oxidoreductase</keyword>
<dbReference type="PANTHER" id="PTHR24321:SF8">
    <property type="entry name" value="ESTRADIOL 17-BETA-DEHYDROGENASE 8-RELATED"/>
    <property type="match status" value="1"/>
</dbReference>
<dbReference type="InterPro" id="IPR036291">
    <property type="entry name" value="NAD(P)-bd_dom_sf"/>
</dbReference>
<dbReference type="Proteomes" id="UP001620295">
    <property type="component" value="Unassembled WGS sequence"/>
</dbReference>
<protein>
    <submittedName>
        <fullName evidence="3">SDR family NAD(P)-dependent oxidoreductase</fullName>
    </submittedName>
</protein>
<dbReference type="PROSITE" id="PS00061">
    <property type="entry name" value="ADH_SHORT"/>
    <property type="match status" value="1"/>
</dbReference>
<comment type="caution">
    <text evidence="3">The sequence shown here is derived from an EMBL/GenBank/DDBJ whole genome shotgun (WGS) entry which is preliminary data.</text>
</comment>
<organism evidence="3 4">
    <name type="scientific">Streptomyces milbemycinicus</name>
    <dbReference type="NCBI Taxonomy" id="476552"/>
    <lineage>
        <taxon>Bacteria</taxon>
        <taxon>Bacillati</taxon>
        <taxon>Actinomycetota</taxon>
        <taxon>Actinomycetes</taxon>
        <taxon>Kitasatosporales</taxon>
        <taxon>Streptomycetaceae</taxon>
        <taxon>Streptomyces</taxon>
    </lineage>
</organism>
<dbReference type="InterPro" id="IPR002347">
    <property type="entry name" value="SDR_fam"/>
</dbReference>
<evidence type="ECO:0000256" key="2">
    <source>
        <dbReference type="ARBA" id="ARBA00023002"/>
    </source>
</evidence>
<dbReference type="PRINTS" id="PR00081">
    <property type="entry name" value="GDHRDH"/>
</dbReference>
<dbReference type="PANTHER" id="PTHR24321">
    <property type="entry name" value="DEHYDROGENASES, SHORT CHAIN"/>
    <property type="match status" value="1"/>
</dbReference>
<name>A0ABW8M3Q2_9ACTN</name>